<dbReference type="VEuPathDB" id="GiardiaDB:GL50803_00113415"/>
<dbReference type="Proteomes" id="UP000018040">
    <property type="component" value="Unassembled WGS sequence"/>
</dbReference>
<reference evidence="1 2" key="2">
    <citation type="journal article" date="2013" name="Genome Biol. Evol.">
        <title>Genome sequencing of Giardia lamblia genotypes A2 and B isolates (DH and GS) and comparative analysis with the genomes of genotypes A1 and E (WB and Pig).</title>
        <authorList>
            <person name="Adam R.D."/>
            <person name="Dahlstrom E.W."/>
            <person name="Martens C.A."/>
            <person name="Bruno D.P."/>
            <person name="Barbian K.D."/>
            <person name="Ricklefs S.M."/>
            <person name="Hernandez M.M."/>
            <person name="Narla N.P."/>
            <person name="Patel R.B."/>
            <person name="Porcella S.F."/>
            <person name="Nash T.E."/>
        </authorList>
    </citation>
    <scope>NUCLEOTIDE SEQUENCE [LARGE SCALE GENOMIC DNA]</scope>
    <source>
        <strain evidence="1 2">GS</strain>
    </source>
</reference>
<reference evidence="2" key="1">
    <citation type="submission" date="2012-02" db="EMBL/GenBank/DDBJ databases">
        <title>Genome sequencing of Giardia lamblia Genotypes A2 and B isolates (DH and GS) and comparative analysis with the genomes of Genotypes A1 and E (WB and Pig).</title>
        <authorList>
            <person name="Adam R."/>
            <person name="Dahlstrom E."/>
            <person name="Martens C."/>
            <person name="Bruno D."/>
            <person name="Barbian K."/>
            <person name="Porcella S.F."/>
            <person name="Nash T."/>
        </authorList>
    </citation>
    <scope>NUCLEOTIDE SEQUENCE</scope>
    <source>
        <strain evidence="2">GS</strain>
    </source>
</reference>
<dbReference type="VEuPathDB" id="GiardiaDB:GL50581_2339"/>
<name>V6TXN4_GIAIN</name>
<gene>
    <name evidence="1" type="ORF">GSB_150421</name>
</gene>
<dbReference type="OrthoDB" id="10253989at2759"/>
<feature type="non-terminal residue" evidence="1">
    <location>
        <position position="1"/>
    </location>
</feature>
<evidence type="ECO:0000313" key="2">
    <source>
        <dbReference type="Proteomes" id="UP000018040"/>
    </source>
</evidence>
<dbReference type="AlphaFoldDB" id="V6TXN4"/>
<evidence type="ECO:0000313" key="1">
    <source>
        <dbReference type="EMBL" id="ESU43132.1"/>
    </source>
</evidence>
<accession>V6TXN4</accession>
<sequence length="288" mass="32453">VIFGVMHATISPTVVLNDSTRILSDLFYRLGTFKGEFNFRVSLRLGYLKDPMPTLSSCIFHQKCYGETARVSGETYKLLEVLPAPVFEKLLCAFICPEKTASTLKSSVSNPPASNLPPFDLKFKRDTQVELNSVIVTETQDNGDVATHKYIQHEFLSSTLVCGGATRLLVEQVVDDSRAISSNTCEVYRWSRLVYLGDTSKDGNSLEQLPLNLIFELEKTSFETRYLFRVEVPQVTELLEVGSRELSNLDYEADIQAAQEHLTKTLFWKYADAVLRFQAGVDRILSLN</sequence>
<dbReference type="VEuPathDB" id="GiardiaDB:DHA2_151597"/>
<dbReference type="EMBL" id="AHHH01000059">
    <property type="protein sequence ID" value="ESU43132.1"/>
    <property type="molecule type" value="Genomic_DNA"/>
</dbReference>
<organism evidence="1 2">
    <name type="scientific">Giardia intestinalis</name>
    <name type="common">Giardia lamblia</name>
    <dbReference type="NCBI Taxonomy" id="5741"/>
    <lineage>
        <taxon>Eukaryota</taxon>
        <taxon>Metamonada</taxon>
        <taxon>Diplomonadida</taxon>
        <taxon>Hexamitidae</taxon>
        <taxon>Giardiinae</taxon>
        <taxon>Giardia</taxon>
    </lineage>
</organism>
<proteinExistence type="predicted"/>
<comment type="caution">
    <text evidence="1">The sequence shown here is derived from an EMBL/GenBank/DDBJ whole genome shotgun (WGS) entry which is preliminary data.</text>
</comment>
<protein>
    <submittedName>
        <fullName evidence="1">Uncharacterized protein</fullName>
    </submittedName>
</protein>